<gene>
    <name evidence="2" type="primary">PARPA_10622.1 scaffold 41546</name>
</gene>
<dbReference type="AlphaFoldDB" id="A0A0B7NLX5"/>
<dbReference type="EMBL" id="LN733128">
    <property type="protein sequence ID" value="CEP16358.1"/>
    <property type="molecule type" value="Genomic_DNA"/>
</dbReference>
<proteinExistence type="predicted"/>
<reference evidence="2 3" key="1">
    <citation type="submission" date="2014-09" db="EMBL/GenBank/DDBJ databases">
        <authorList>
            <person name="Ellenberger Sabrina"/>
        </authorList>
    </citation>
    <scope>NUCLEOTIDE SEQUENCE [LARGE SCALE GENOMIC DNA]</scope>
    <source>
        <strain evidence="2 3">CBS 412.66</strain>
    </source>
</reference>
<evidence type="ECO:0000313" key="3">
    <source>
        <dbReference type="Proteomes" id="UP000054107"/>
    </source>
</evidence>
<accession>A0A0B7NLX5</accession>
<dbReference type="Proteomes" id="UP000054107">
    <property type="component" value="Unassembled WGS sequence"/>
</dbReference>
<evidence type="ECO:0000256" key="1">
    <source>
        <dbReference type="SAM" id="MobiDB-lite"/>
    </source>
</evidence>
<evidence type="ECO:0000313" key="2">
    <source>
        <dbReference type="EMBL" id="CEP16358.1"/>
    </source>
</evidence>
<feature type="compositionally biased region" description="Basic residues" evidence="1">
    <location>
        <begin position="56"/>
        <end position="72"/>
    </location>
</feature>
<keyword evidence="3" id="KW-1185">Reference proteome</keyword>
<sequence>MTRKKKPSSDQSGDSSSEHDDASSRKKRDNLVSQTTSTYFGAPPSVPSDMNIGKGTSHKPKKNLPKKDKGKGKASSSSPIPAAQQEAVTAQKKNKGKEKASILPPAAHNFQQVAPGPSTAPSNSTAVSTPADYFDAILSAMSPE</sequence>
<protein>
    <submittedName>
        <fullName evidence="2">Uncharacterized protein</fullName>
    </submittedName>
</protein>
<feature type="region of interest" description="Disordered" evidence="1">
    <location>
        <begin position="1"/>
        <end position="127"/>
    </location>
</feature>
<name>A0A0B7NLX5_9FUNG</name>
<organism evidence="2 3">
    <name type="scientific">Parasitella parasitica</name>
    <dbReference type="NCBI Taxonomy" id="35722"/>
    <lineage>
        <taxon>Eukaryota</taxon>
        <taxon>Fungi</taxon>
        <taxon>Fungi incertae sedis</taxon>
        <taxon>Mucoromycota</taxon>
        <taxon>Mucoromycotina</taxon>
        <taxon>Mucoromycetes</taxon>
        <taxon>Mucorales</taxon>
        <taxon>Mucorineae</taxon>
        <taxon>Mucoraceae</taxon>
        <taxon>Parasitella</taxon>
    </lineage>
</organism>